<proteinExistence type="predicted"/>
<feature type="domain" description="DUF11" evidence="3">
    <location>
        <begin position="793"/>
        <end position="897"/>
    </location>
</feature>
<dbReference type="InterPro" id="IPR001434">
    <property type="entry name" value="OmcB-like_DUF11"/>
</dbReference>
<keyword evidence="5" id="KW-1185">Reference proteome</keyword>
<protein>
    <submittedName>
        <fullName evidence="4">DUF11 domain-containing protein</fullName>
    </submittedName>
</protein>
<feature type="signal peptide" evidence="2">
    <location>
        <begin position="1"/>
        <end position="37"/>
    </location>
</feature>
<dbReference type="Gene3D" id="2.60.40.10">
    <property type="entry name" value="Immunoglobulins"/>
    <property type="match status" value="2"/>
</dbReference>
<dbReference type="PANTHER" id="PTHR34819">
    <property type="entry name" value="LARGE CYSTEINE-RICH PERIPLASMIC PROTEIN OMCB"/>
    <property type="match status" value="1"/>
</dbReference>
<comment type="caution">
    <text evidence="4">The sequence shown here is derived from an EMBL/GenBank/DDBJ whole genome shotgun (WGS) entry which is preliminary data.</text>
</comment>
<feature type="domain" description="DUF11" evidence="3">
    <location>
        <begin position="648"/>
        <end position="757"/>
    </location>
</feature>
<evidence type="ECO:0000256" key="1">
    <source>
        <dbReference type="SAM" id="MobiDB-lite"/>
    </source>
</evidence>
<keyword evidence="2" id="KW-0732">Signal</keyword>
<evidence type="ECO:0000256" key="2">
    <source>
        <dbReference type="SAM" id="SignalP"/>
    </source>
</evidence>
<dbReference type="Gene3D" id="2.60.40.2700">
    <property type="match status" value="3"/>
</dbReference>
<evidence type="ECO:0000313" key="5">
    <source>
        <dbReference type="Proteomes" id="UP000649289"/>
    </source>
</evidence>
<dbReference type="Proteomes" id="UP000649289">
    <property type="component" value="Unassembled WGS sequence"/>
</dbReference>
<sequence>MSRPADARKRTFALVVRLLVTAVVSGLLAVAPTSAHALSSAAAGPPQLGVTLVVDDDSVEGGQAVQHTIGLTSAGGSTAEGARIWSVLPSGITCAAITAASDGGACASGRIAWSGVDVATGATRTLTYTLTVPDGVSPGVAYAGVVGVVDYSYTADDGSTIRLVPDNAQVTDPTLPVANAPAAEATVVIRTPAAAVVMTRTTSVTESGNAAGQATIGEVVTYTVVTTIPRNTTVYGARVTDPLGSRQQLVPGSLCVNGCTLDGAAFGGVAQSPADTVVATLPTPYRPTSADGVLVLTFQATVLDVAANVRGSSLTNTATVSYADQDGSPRTRAGAVGTTVVEPRTAAAMTHAGSATVTPGQAKAFTVTASNSSATNVSTAHDVTLAASLPAGIEPVTINDGGAWNAAARTITWTVASLAPGASTARTYTVQVESPAVGGITYTSSLAMTSRSLPGVPGARTGASSSSTAVDYSASASDVLRVVLLSVVHDVDRPTATVGSAVTWRVGVEVPAGVRSLDTTVVGSVPDGLAVEGYGAVTCTAGCPGTDPEVITFAPTASGSAQQAAWFLGDLAPAAQKRTYELVLRGHVLSSRRAGGTVTAPASFTSTVRVRTNRADTLPAAPASVPATYADTVGPASATTAVREPAVALDKSVDRGPYVEAGDLVTYSVTIENTATWPAYDVEVVDVPDAELVDVTLVDGASRSTDGWTADDPDLRWLVPGPLAAGASQTFTYTARLAPGATLTSGDQVSNTARVASYSGASTAERADAPTNPWRGYTGPSDTVTVTVAKPQLTLTHTPDDAAATAGSDATFTLTVTNTDTRATAHGVVVRDVLPDGLSYVSSSPSATVSDRTVQWGVGTLAPGASSTVTLVVRVGSDVESGTTLTATASTHADEVPTGTTDAGSLVVGTATDVSVAKTASRRSVLAGEEIVYTLTTTNAGPSDARVTVLTDTLPSYLTFVELDDPDRCGVDGQTITCAYGTLAPGAVREVEVTVLVAAARTGSVTNAADVATTTPDSVPANNHSQVTTPVAAPAPFTTGPVAAISGEAVLGGTLTATPTGLDATTPSAQSFSYAWAADGAEIDGATGTTLALSPALVGARITVTVTARRFGYVDAASTSAATAPVARATFATGPSAAISGEAVFGATLSATPGPSQTGSTSPTADSLTYQWLADGTPIEGATGPTLAMTSSLVGREITVAVTAHRVAYVDAVGVSAPTAPVAKAAFTAGPTASVSGTAQVGQTLTADAGVPAPSPEHYAFAWRADGAAIAGATGSTLTLTSAQRGQRISVTVTASRTGYADVTSTSAPTAPVSTDQAPGLELSLAVPKKARGGETPDGEATALRGRRVTLSWSATDAQELTATGPLKAALVRRYGDQPVPVTGSVRVRLDRSGTHTFRLRATNEAGATSAAATIVAVRRPTVLKVTAPSSARRGESIMVLAAGLGSRERFYVTIQGDTTTTRLYAGRATSRGTFIRTLKLPKTLGRGFHLIEVTGRATHRSGTAGIGLR</sequence>
<feature type="chain" id="PRO_5046974102" evidence="2">
    <location>
        <begin position="38"/>
        <end position="1510"/>
    </location>
</feature>
<dbReference type="InterPro" id="IPR047589">
    <property type="entry name" value="DUF11_rpt"/>
</dbReference>
<organism evidence="4 5">
    <name type="scientific">Nocardioides hwasunensis</name>
    <dbReference type="NCBI Taxonomy" id="397258"/>
    <lineage>
        <taxon>Bacteria</taxon>
        <taxon>Bacillati</taxon>
        <taxon>Actinomycetota</taxon>
        <taxon>Actinomycetes</taxon>
        <taxon>Propionibacteriales</taxon>
        <taxon>Nocardioidaceae</taxon>
        <taxon>Nocardioides</taxon>
    </lineage>
</organism>
<feature type="domain" description="DUF11" evidence="3">
    <location>
        <begin position="48"/>
        <end position="136"/>
    </location>
</feature>
<feature type="domain" description="DUF11" evidence="3">
    <location>
        <begin position="913"/>
        <end position="1028"/>
    </location>
</feature>
<feature type="region of interest" description="Disordered" evidence="1">
    <location>
        <begin position="761"/>
        <end position="780"/>
    </location>
</feature>
<gene>
    <name evidence="4" type="ORF">IEZ25_03095</name>
</gene>
<reference evidence="4 5" key="1">
    <citation type="submission" date="2020-09" db="EMBL/GenBank/DDBJ databases">
        <title>novel species in genus Nocardioides.</title>
        <authorList>
            <person name="Zhang G."/>
        </authorList>
    </citation>
    <scope>NUCLEOTIDE SEQUENCE [LARGE SCALE GENOMIC DNA]</scope>
    <source>
        <strain evidence="4 5">19197</strain>
    </source>
</reference>
<dbReference type="NCBIfam" id="TIGR01451">
    <property type="entry name" value="B_ant_repeat"/>
    <property type="match status" value="3"/>
</dbReference>
<dbReference type="Gene3D" id="2.60.40.740">
    <property type="match status" value="1"/>
</dbReference>
<accession>A0ABR8MEE0</accession>
<dbReference type="RefSeq" id="WP_191197900.1">
    <property type="nucleotide sequence ID" value="NZ_BAAAPA010000002.1"/>
</dbReference>
<dbReference type="Pfam" id="PF01345">
    <property type="entry name" value="DUF11"/>
    <property type="match status" value="5"/>
</dbReference>
<dbReference type="InterPro" id="IPR013783">
    <property type="entry name" value="Ig-like_fold"/>
</dbReference>
<feature type="domain" description="DUF11" evidence="3">
    <location>
        <begin position="352"/>
        <end position="446"/>
    </location>
</feature>
<dbReference type="InterPro" id="IPR051172">
    <property type="entry name" value="Chlamydia_OmcB"/>
</dbReference>
<evidence type="ECO:0000313" key="4">
    <source>
        <dbReference type="EMBL" id="MBD3913591.1"/>
    </source>
</evidence>
<dbReference type="PANTHER" id="PTHR34819:SF3">
    <property type="entry name" value="CELL SURFACE PROTEIN"/>
    <property type="match status" value="1"/>
</dbReference>
<evidence type="ECO:0000259" key="3">
    <source>
        <dbReference type="Pfam" id="PF01345"/>
    </source>
</evidence>
<dbReference type="EMBL" id="JACXYY010000001">
    <property type="protein sequence ID" value="MBD3913591.1"/>
    <property type="molecule type" value="Genomic_DNA"/>
</dbReference>
<name>A0ABR8MEE0_9ACTN</name>